<gene>
    <name evidence="2" type="ORF">EDD55_105104</name>
</gene>
<name>A0A4R3J9K5_9PROT</name>
<accession>A0A4R3J9K5</accession>
<comment type="caution">
    <text evidence="2">The sequence shown here is derived from an EMBL/GenBank/DDBJ whole genome shotgun (WGS) entry which is preliminary data.</text>
</comment>
<dbReference type="RefSeq" id="WP_132939006.1">
    <property type="nucleotide sequence ID" value="NZ_CP119676.1"/>
</dbReference>
<dbReference type="EMBL" id="SLZW01000005">
    <property type="protein sequence ID" value="TCS62558.1"/>
    <property type="molecule type" value="Genomic_DNA"/>
</dbReference>
<dbReference type="Pfam" id="PF13401">
    <property type="entry name" value="AAA_22"/>
    <property type="match status" value="1"/>
</dbReference>
<dbReference type="InterPro" id="IPR027417">
    <property type="entry name" value="P-loop_NTPase"/>
</dbReference>
<reference evidence="2 3" key="1">
    <citation type="submission" date="2019-03" db="EMBL/GenBank/DDBJ databases">
        <title>Genomic Encyclopedia of Type Strains, Phase IV (KMG-IV): sequencing the most valuable type-strain genomes for metagenomic binning, comparative biology and taxonomic classification.</title>
        <authorList>
            <person name="Goeker M."/>
        </authorList>
    </citation>
    <scope>NUCLEOTIDE SEQUENCE [LARGE SCALE GENOMIC DNA]</scope>
    <source>
        <strain evidence="2 3">DSM 101688</strain>
    </source>
</reference>
<sequence>MHRNKFVHTSNVKRFLLGLSELNERGAPEASILLLEGNAGLGKSRTAEWWSMQQDAIFIRLKAACTPHWMLTDLVKELGEQAPAHSCENLYNQAAGVLAKDPRPIVVDEVEAGLKNIKVLETVRDLSDLVEIPVVFVGREFVWGELKKKQHFRTRVGAHASFFQCTFDDVRLCFDELCEVRVDDSIVEKTHTQSDGYIREIVNAVANIERIAKRKRLDLVTSDDVDGVDLVRGFQRPGKIKRVA</sequence>
<organism evidence="2 3">
    <name type="scientific">Varunaivibrio sulfuroxidans</name>
    <dbReference type="NCBI Taxonomy" id="1773489"/>
    <lineage>
        <taxon>Bacteria</taxon>
        <taxon>Pseudomonadati</taxon>
        <taxon>Pseudomonadota</taxon>
        <taxon>Alphaproteobacteria</taxon>
        <taxon>Rhodospirillales</taxon>
        <taxon>Magnetovibrionaceae</taxon>
        <taxon>Varunaivibrio</taxon>
    </lineage>
</organism>
<evidence type="ECO:0000313" key="3">
    <source>
        <dbReference type="Proteomes" id="UP000295304"/>
    </source>
</evidence>
<dbReference type="InterPro" id="IPR049945">
    <property type="entry name" value="AAA_22"/>
</dbReference>
<dbReference type="GO" id="GO:0016887">
    <property type="term" value="F:ATP hydrolysis activity"/>
    <property type="evidence" value="ECO:0007669"/>
    <property type="project" value="InterPro"/>
</dbReference>
<protein>
    <recommendedName>
        <fullName evidence="1">ORC1/DEAH AAA+ ATPase domain-containing protein</fullName>
    </recommendedName>
</protein>
<keyword evidence="3" id="KW-1185">Reference proteome</keyword>
<feature type="domain" description="ORC1/DEAH AAA+ ATPase" evidence="1">
    <location>
        <begin position="30"/>
        <end position="140"/>
    </location>
</feature>
<dbReference type="SUPFAM" id="SSF52540">
    <property type="entry name" value="P-loop containing nucleoside triphosphate hydrolases"/>
    <property type="match status" value="1"/>
</dbReference>
<evidence type="ECO:0000313" key="2">
    <source>
        <dbReference type="EMBL" id="TCS62558.1"/>
    </source>
</evidence>
<dbReference type="AlphaFoldDB" id="A0A4R3J9K5"/>
<evidence type="ECO:0000259" key="1">
    <source>
        <dbReference type="Pfam" id="PF13401"/>
    </source>
</evidence>
<dbReference type="OrthoDB" id="9797061at2"/>
<proteinExistence type="predicted"/>
<dbReference type="Proteomes" id="UP000295304">
    <property type="component" value="Unassembled WGS sequence"/>
</dbReference>